<accession>A0A432VT19</accession>
<sequence>MQYDDQDEFSSADDFSKTQLKREAAAMHDLGVKLVNMGSNTLKQLPLDEELLTNIKLAQKIANKREGYRRQLQYLGKLLRQRDTDDLLLAIDKIENRALYEAAHFHALEQWRDRILQQGDDGVQAFLDQYPHADRQQLRQWVRQAKKEQEQNKPPAAARALFKYIRGVTETTAS</sequence>
<protein>
    <recommendedName>
        <fullName evidence="5">Dual-action ribosomal maturation protein DarP</fullName>
    </recommendedName>
    <alternativeName>
        <fullName evidence="5">Large ribosomal subunit assembly factor DarP</fullName>
    </alternativeName>
</protein>
<evidence type="ECO:0000256" key="3">
    <source>
        <dbReference type="ARBA" id="ARBA00022730"/>
    </source>
</evidence>
<dbReference type="InterPro" id="IPR006839">
    <property type="entry name" value="DarP"/>
</dbReference>
<dbReference type="RefSeq" id="WP_126792884.1">
    <property type="nucleotide sequence ID" value="NZ_PIPI01000005.1"/>
</dbReference>
<dbReference type="CDD" id="cd16331">
    <property type="entry name" value="YjgA-like"/>
    <property type="match status" value="1"/>
</dbReference>
<keyword evidence="4 5" id="KW-0694">RNA-binding</keyword>
<comment type="caution">
    <text evidence="6">The sequence shown here is derived from an EMBL/GenBank/DDBJ whole genome shotgun (WGS) entry which is preliminary data.</text>
</comment>
<comment type="subcellular location">
    <subcellularLocation>
        <location evidence="5">Cytoplasm</location>
    </subcellularLocation>
    <text evidence="5">Associates with late stage pre-50S ribosomal subunits.</text>
</comment>
<dbReference type="SUPFAM" id="SSF158710">
    <property type="entry name" value="PSPTO4464-like"/>
    <property type="match status" value="1"/>
</dbReference>
<comment type="function">
    <text evidence="5">Member of a network of 50S ribosomal subunit biogenesis factors which assembles along the 30S-50S interface, preventing incorrect 23S rRNA structures from forming. Promotes peptidyl transferase center (PTC) maturation.</text>
</comment>
<dbReference type="GO" id="GO:0005829">
    <property type="term" value="C:cytosol"/>
    <property type="evidence" value="ECO:0007669"/>
    <property type="project" value="TreeGrafter"/>
</dbReference>
<gene>
    <name evidence="5" type="primary">darP</name>
    <name evidence="6" type="ORF">CWE06_07875</name>
</gene>
<name>A0A432VT19_9GAMM</name>
<comment type="similarity">
    <text evidence="5">Belongs to the DarP family.</text>
</comment>
<evidence type="ECO:0000313" key="6">
    <source>
        <dbReference type="EMBL" id="RUO19443.1"/>
    </source>
</evidence>
<evidence type="ECO:0000313" key="7">
    <source>
        <dbReference type="Proteomes" id="UP000288212"/>
    </source>
</evidence>
<dbReference type="HAMAP" id="MF_00765">
    <property type="entry name" value="DarP"/>
    <property type="match status" value="1"/>
</dbReference>
<dbReference type="NCBIfam" id="NF003593">
    <property type="entry name" value="PRK05255.1-1"/>
    <property type="match status" value="1"/>
</dbReference>
<dbReference type="PANTHER" id="PTHR38101:SF1">
    <property type="entry name" value="UPF0307 PROTEIN YJGA"/>
    <property type="match status" value="1"/>
</dbReference>
<dbReference type="EMBL" id="PIPI01000005">
    <property type="protein sequence ID" value="RUO19443.1"/>
    <property type="molecule type" value="Genomic_DNA"/>
</dbReference>
<proteinExistence type="inferred from homology"/>
<reference evidence="6 7" key="1">
    <citation type="journal article" date="2011" name="Front. Microbiol.">
        <title>Genomic signatures of strain selection and enhancement in Bacillus atrophaeus var. globigii, a historical biowarfare simulant.</title>
        <authorList>
            <person name="Gibbons H.S."/>
            <person name="Broomall S.M."/>
            <person name="McNew L.A."/>
            <person name="Daligault H."/>
            <person name="Chapman C."/>
            <person name="Bruce D."/>
            <person name="Karavis M."/>
            <person name="Krepps M."/>
            <person name="McGregor P.A."/>
            <person name="Hong C."/>
            <person name="Park K.H."/>
            <person name="Akmal A."/>
            <person name="Feldman A."/>
            <person name="Lin J.S."/>
            <person name="Chang W.E."/>
            <person name="Higgs B.W."/>
            <person name="Demirev P."/>
            <person name="Lindquist J."/>
            <person name="Liem A."/>
            <person name="Fochler E."/>
            <person name="Read T.D."/>
            <person name="Tapia R."/>
            <person name="Johnson S."/>
            <person name="Bishop-Lilly K.A."/>
            <person name="Detter C."/>
            <person name="Han C."/>
            <person name="Sozhamannan S."/>
            <person name="Rosenzweig C.N."/>
            <person name="Skowronski E.W."/>
        </authorList>
    </citation>
    <scope>NUCLEOTIDE SEQUENCE [LARGE SCALE GENOMIC DNA]</scope>
    <source>
        <strain evidence="6 7">AK5</strain>
    </source>
</reference>
<dbReference type="GO" id="GO:0019843">
    <property type="term" value="F:rRNA binding"/>
    <property type="evidence" value="ECO:0007669"/>
    <property type="project" value="UniProtKB-UniRule"/>
</dbReference>
<dbReference type="InterPro" id="IPR023153">
    <property type="entry name" value="DarP_sf"/>
</dbReference>
<dbReference type="Proteomes" id="UP000288212">
    <property type="component" value="Unassembled WGS sequence"/>
</dbReference>
<evidence type="ECO:0000256" key="1">
    <source>
        <dbReference type="ARBA" id="ARBA00022490"/>
    </source>
</evidence>
<keyword evidence="2 5" id="KW-0690">Ribosome biogenesis</keyword>
<dbReference type="PIRSF" id="PIRSF016183">
    <property type="entry name" value="UCP016183"/>
    <property type="match status" value="1"/>
</dbReference>
<dbReference type="AlphaFoldDB" id="A0A432VT19"/>
<dbReference type="Pfam" id="PF04751">
    <property type="entry name" value="DarP"/>
    <property type="match status" value="1"/>
</dbReference>
<evidence type="ECO:0000256" key="5">
    <source>
        <dbReference type="HAMAP-Rule" id="MF_00765"/>
    </source>
</evidence>
<dbReference type="Gene3D" id="1.10.60.30">
    <property type="entry name" value="PSPTO4464-like domains"/>
    <property type="match status" value="2"/>
</dbReference>
<keyword evidence="1 5" id="KW-0963">Cytoplasm</keyword>
<evidence type="ECO:0000256" key="2">
    <source>
        <dbReference type="ARBA" id="ARBA00022517"/>
    </source>
</evidence>
<evidence type="ECO:0000256" key="4">
    <source>
        <dbReference type="ARBA" id="ARBA00022884"/>
    </source>
</evidence>
<keyword evidence="7" id="KW-1185">Reference proteome</keyword>
<organism evidence="6 7">
    <name type="scientific">Aliidiomarina haloalkalitolerans</name>
    <dbReference type="NCBI Taxonomy" id="859059"/>
    <lineage>
        <taxon>Bacteria</taxon>
        <taxon>Pseudomonadati</taxon>
        <taxon>Pseudomonadota</taxon>
        <taxon>Gammaproteobacteria</taxon>
        <taxon>Alteromonadales</taxon>
        <taxon>Idiomarinaceae</taxon>
        <taxon>Aliidiomarina</taxon>
    </lineage>
</organism>
<dbReference type="FunFam" id="1.10.60.30:FF:000002">
    <property type="entry name" value="UPF0307 protein YjgA"/>
    <property type="match status" value="1"/>
</dbReference>
<keyword evidence="3 5" id="KW-0699">rRNA-binding</keyword>
<dbReference type="PANTHER" id="PTHR38101">
    <property type="entry name" value="UPF0307 PROTEIN YJGA"/>
    <property type="match status" value="1"/>
</dbReference>
<dbReference type="OrthoDB" id="5293604at2"/>
<dbReference type="GO" id="GO:1902626">
    <property type="term" value="P:assembly of large subunit precursor of preribosome"/>
    <property type="evidence" value="ECO:0007669"/>
    <property type="project" value="UniProtKB-UniRule"/>
</dbReference>
<dbReference type="GO" id="GO:0043022">
    <property type="term" value="F:ribosome binding"/>
    <property type="evidence" value="ECO:0007669"/>
    <property type="project" value="UniProtKB-UniRule"/>
</dbReference>